<accession>A0A2P4UH73</accession>
<evidence type="ECO:0000256" key="2">
    <source>
        <dbReference type="SAM" id="Phobius"/>
    </source>
</evidence>
<dbReference type="InterPro" id="IPR050400">
    <property type="entry name" value="Bact_Cytoskel_RodZ"/>
</dbReference>
<dbReference type="SUPFAM" id="SSF47413">
    <property type="entry name" value="lambda repressor-like DNA-binding domains"/>
    <property type="match status" value="1"/>
</dbReference>
<dbReference type="GO" id="GO:0003677">
    <property type="term" value="F:DNA binding"/>
    <property type="evidence" value="ECO:0007669"/>
    <property type="project" value="InterPro"/>
</dbReference>
<organism evidence="4 5">
    <name type="scientific">Actinomadura rubteroloni</name>
    <dbReference type="NCBI Taxonomy" id="1926885"/>
    <lineage>
        <taxon>Bacteria</taxon>
        <taxon>Bacillati</taxon>
        <taxon>Actinomycetota</taxon>
        <taxon>Actinomycetes</taxon>
        <taxon>Streptosporangiales</taxon>
        <taxon>Thermomonosporaceae</taxon>
        <taxon>Actinomadura</taxon>
    </lineage>
</organism>
<evidence type="ECO:0000313" key="5">
    <source>
        <dbReference type="Proteomes" id="UP000242367"/>
    </source>
</evidence>
<dbReference type="PANTHER" id="PTHR34475">
    <property type="match status" value="1"/>
</dbReference>
<dbReference type="Pfam" id="PF13413">
    <property type="entry name" value="HTH_25"/>
    <property type="match status" value="1"/>
</dbReference>
<gene>
    <name evidence="4" type="ORF">BTM25_30430</name>
</gene>
<feature type="region of interest" description="Disordered" evidence="1">
    <location>
        <begin position="230"/>
        <end position="250"/>
    </location>
</feature>
<evidence type="ECO:0000313" key="4">
    <source>
        <dbReference type="EMBL" id="POM24414.1"/>
    </source>
</evidence>
<protein>
    <submittedName>
        <fullName evidence="4">Cytoskeletal protein RodZ</fullName>
    </submittedName>
</protein>
<feature type="region of interest" description="Disordered" evidence="1">
    <location>
        <begin position="135"/>
        <end position="162"/>
    </location>
</feature>
<evidence type="ECO:0000259" key="3">
    <source>
        <dbReference type="Pfam" id="PF13464"/>
    </source>
</evidence>
<dbReference type="Proteomes" id="UP000242367">
    <property type="component" value="Unassembled WGS sequence"/>
</dbReference>
<keyword evidence="2" id="KW-0472">Membrane</keyword>
<dbReference type="CDD" id="cd00093">
    <property type="entry name" value="HTH_XRE"/>
    <property type="match status" value="1"/>
</dbReference>
<comment type="caution">
    <text evidence="4">The sequence shown here is derived from an EMBL/GenBank/DDBJ whole genome shotgun (WGS) entry which is preliminary data.</text>
</comment>
<dbReference type="PANTHER" id="PTHR34475:SF1">
    <property type="entry name" value="CYTOSKELETON PROTEIN RODZ"/>
    <property type="match status" value="1"/>
</dbReference>
<feature type="transmembrane region" description="Helical" evidence="2">
    <location>
        <begin position="105"/>
        <end position="126"/>
    </location>
</feature>
<reference evidence="4 5" key="1">
    <citation type="journal article" date="2017" name="Chemistry">
        <title>Isolation, Biosynthesis and Chemical Modifications of Rubterolones A-F: Rare Tropolone Alkaloids from Actinomadura sp. 5-2.</title>
        <authorList>
            <person name="Guo H."/>
            <person name="Benndorf R."/>
            <person name="Leichnitz D."/>
            <person name="Klassen J.L."/>
            <person name="Vollmers J."/>
            <person name="Gorls H."/>
            <person name="Steinacker M."/>
            <person name="Weigel C."/>
            <person name="Dahse H.M."/>
            <person name="Kaster A.K."/>
            <person name="de Beer Z.W."/>
            <person name="Poulsen M."/>
            <person name="Beemelmanns C."/>
        </authorList>
    </citation>
    <scope>NUCLEOTIDE SEQUENCE [LARGE SCALE GENOMIC DNA]</scope>
    <source>
        <strain evidence="4 5">5-2</strain>
    </source>
</reference>
<name>A0A2P4UH73_9ACTN</name>
<dbReference type="Gene3D" id="1.10.260.40">
    <property type="entry name" value="lambda repressor-like DNA-binding domains"/>
    <property type="match status" value="1"/>
</dbReference>
<keyword evidence="2" id="KW-1133">Transmembrane helix</keyword>
<dbReference type="InterPro" id="IPR010982">
    <property type="entry name" value="Lambda_DNA-bd_dom_sf"/>
</dbReference>
<proteinExistence type="predicted"/>
<dbReference type="Pfam" id="PF13464">
    <property type="entry name" value="RodZ_C"/>
    <property type="match status" value="1"/>
</dbReference>
<dbReference type="InterPro" id="IPR001387">
    <property type="entry name" value="Cro/C1-type_HTH"/>
</dbReference>
<feature type="domain" description="Cytoskeleton protein RodZ-like C-terminal" evidence="3">
    <location>
        <begin position="171"/>
        <end position="240"/>
    </location>
</feature>
<sequence>MGIGETLAEGREQAGLTITEVSLRTRVRESVIRGIERDDFAACGGDFYARGHIRTIARVVGVDPEPLVRAFDDAHGGAPQPSSASGAWETDRPLVPFRERRGPNWSAAMAMAFAALVVVGGVQFFGGRGGEHAARQVAERPAQAAASPHRQQPRRAGDPVAAAPRKNVELRLKARRATWVNVRGDKGRTLFSGTLRSGTVREWKAKKKISVLIGNGGGVRLTVNGKDLGTPGQSGNVVHLDFTPSDPEAA</sequence>
<dbReference type="InterPro" id="IPR025194">
    <property type="entry name" value="RodZ-like_C"/>
</dbReference>
<keyword evidence="5" id="KW-1185">Reference proteome</keyword>
<dbReference type="AlphaFoldDB" id="A0A2P4UH73"/>
<evidence type="ECO:0000256" key="1">
    <source>
        <dbReference type="SAM" id="MobiDB-lite"/>
    </source>
</evidence>
<keyword evidence="2" id="KW-0812">Transmembrane</keyword>
<dbReference type="EMBL" id="MTBP01000002">
    <property type="protein sequence ID" value="POM24414.1"/>
    <property type="molecule type" value="Genomic_DNA"/>
</dbReference>